<dbReference type="FunFam" id="3.30.70.270:FF:000001">
    <property type="entry name" value="Diguanylate cyclase domain protein"/>
    <property type="match status" value="1"/>
</dbReference>
<dbReference type="Gene3D" id="3.30.70.270">
    <property type="match status" value="1"/>
</dbReference>
<dbReference type="PROSITE" id="PS50110">
    <property type="entry name" value="RESPONSE_REGULATORY"/>
    <property type="match status" value="1"/>
</dbReference>
<dbReference type="SUPFAM" id="SSF52172">
    <property type="entry name" value="CheY-like"/>
    <property type="match status" value="1"/>
</dbReference>
<evidence type="ECO:0000256" key="2">
    <source>
        <dbReference type="ARBA" id="ARBA00012528"/>
    </source>
</evidence>
<evidence type="ECO:0000259" key="5">
    <source>
        <dbReference type="PROSITE" id="PS50110"/>
    </source>
</evidence>
<evidence type="ECO:0000259" key="6">
    <source>
        <dbReference type="PROSITE" id="PS50887"/>
    </source>
</evidence>
<feature type="domain" description="GGDEF" evidence="6">
    <location>
        <begin position="168"/>
        <end position="310"/>
    </location>
</feature>
<dbReference type="PROSITE" id="PS50887">
    <property type="entry name" value="GGDEF"/>
    <property type="match status" value="1"/>
</dbReference>
<dbReference type="GO" id="GO:1902201">
    <property type="term" value="P:negative regulation of bacterial-type flagellum-dependent cell motility"/>
    <property type="evidence" value="ECO:0007669"/>
    <property type="project" value="TreeGrafter"/>
</dbReference>
<organism evidence="7 8">
    <name type="scientific">Maribrevibacterium harenarium</name>
    <dbReference type="NCBI Taxonomy" id="2589817"/>
    <lineage>
        <taxon>Bacteria</taxon>
        <taxon>Pseudomonadati</taxon>
        <taxon>Pseudomonadota</taxon>
        <taxon>Gammaproteobacteria</taxon>
        <taxon>Oceanospirillales</taxon>
        <taxon>Oceanospirillaceae</taxon>
        <taxon>Maribrevibacterium</taxon>
    </lineage>
</organism>
<proteinExistence type="predicted"/>
<reference evidence="7 8" key="1">
    <citation type="submission" date="2019-06" db="EMBL/GenBank/DDBJ databases">
        <title>A novel bacterium of genus Marinomonas, isolated from coastal sand.</title>
        <authorList>
            <person name="Huang H."/>
            <person name="Mo K."/>
            <person name="Hu Y."/>
        </authorList>
    </citation>
    <scope>NUCLEOTIDE SEQUENCE [LARGE SCALE GENOMIC DNA]</scope>
    <source>
        <strain evidence="7 8">HB171799</strain>
    </source>
</reference>
<dbReference type="GO" id="GO:0043709">
    <property type="term" value="P:cell adhesion involved in single-species biofilm formation"/>
    <property type="evidence" value="ECO:0007669"/>
    <property type="project" value="TreeGrafter"/>
</dbReference>
<keyword evidence="4" id="KW-0597">Phosphoprotein</keyword>
<dbReference type="NCBIfam" id="TIGR00254">
    <property type="entry name" value="GGDEF"/>
    <property type="match status" value="1"/>
</dbReference>
<dbReference type="OrthoDB" id="9812260at2"/>
<dbReference type="Proteomes" id="UP000315901">
    <property type="component" value="Unassembled WGS sequence"/>
</dbReference>
<dbReference type="CDD" id="cd01949">
    <property type="entry name" value="GGDEF"/>
    <property type="match status" value="1"/>
</dbReference>
<dbReference type="SMART" id="SM00267">
    <property type="entry name" value="GGDEF"/>
    <property type="match status" value="1"/>
</dbReference>
<accession>A0A501WME0</accession>
<dbReference type="EMBL" id="VFRR01000032">
    <property type="protein sequence ID" value="TPE48437.1"/>
    <property type="molecule type" value="Genomic_DNA"/>
</dbReference>
<dbReference type="Pfam" id="PF00990">
    <property type="entry name" value="GGDEF"/>
    <property type="match status" value="1"/>
</dbReference>
<dbReference type="GO" id="GO:0052621">
    <property type="term" value="F:diguanylate cyclase activity"/>
    <property type="evidence" value="ECO:0007669"/>
    <property type="project" value="UniProtKB-EC"/>
</dbReference>
<dbReference type="SUPFAM" id="SSF55073">
    <property type="entry name" value="Nucleotide cyclase"/>
    <property type="match status" value="1"/>
</dbReference>
<dbReference type="InterPro" id="IPR043128">
    <property type="entry name" value="Rev_trsase/Diguanyl_cyclase"/>
</dbReference>
<evidence type="ECO:0000256" key="1">
    <source>
        <dbReference type="ARBA" id="ARBA00001946"/>
    </source>
</evidence>
<comment type="catalytic activity">
    <reaction evidence="3">
        <text>2 GTP = 3',3'-c-di-GMP + 2 diphosphate</text>
        <dbReference type="Rhea" id="RHEA:24898"/>
        <dbReference type="ChEBI" id="CHEBI:33019"/>
        <dbReference type="ChEBI" id="CHEBI:37565"/>
        <dbReference type="ChEBI" id="CHEBI:58805"/>
        <dbReference type="EC" id="2.7.7.65"/>
    </reaction>
</comment>
<dbReference type="GO" id="GO:0005886">
    <property type="term" value="C:plasma membrane"/>
    <property type="evidence" value="ECO:0007669"/>
    <property type="project" value="TreeGrafter"/>
</dbReference>
<dbReference type="GO" id="GO:0000160">
    <property type="term" value="P:phosphorelay signal transduction system"/>
    <property type="evidence" value="ECO:0007669"/>
    <property type="project" value="InterPro"/>
</dbReference>
<keyword evidence="8" id="KW-1185">Reference proteome</keyword>
<dbReference type="InterPro" id="IPR000160">
    <property type="entry name" value="GGDEF_dom"/>
</dbReference>
<dbReference type="EC" id="2.7.7.65" evidence="2"/>
<dbReference type="InterPro" id="IPR050469">
    <property type="entry name" value="Diguanylate_Cyclase"/>
</dbReference>
<feature type="modified residue" description="4-aspartylphosphate" evidence="4">
    <location>
        <position position="58"/>
    </location>
</feature>
<dbReference type="InterPro" id="IPR001789">
    <property type="entry name" value="Sig_transdc_resp-reg_receiver"/>
</dbReference>
<evidence type="ECO:0000313" key="8">
    <source>
        <dbReference type="Proteomes" id="UP000315901"/>
    </source>
</evidence>
<name>A0A501WME0_9GAMM</name>
<evidence type="ECO:0000313" key="7">
    <source>
        <dbReference type="EMBL" id="TPE48437.1"/>
    </source>
</evidence>
<evidence type="ECO:0000256" key="3">
    <source>
        <dbReference type="ARBA" id="ARBA00034247"/>
    </source>
</evidence>
<gene>
    <name evidence="7" type="ORF">FJM67_13240</name>
</gene>
<comment type="cofactor">
    <cofactor evidence="1">
        <name>Mg(2+)</name>
        <dbReference type="ChEBI" id="CHEBI:18420"/>
    </cofactor>
</comment>
<dbReference type="PANTHER" id="PTHR45138">
    <property type="entry name" value="REGULATORY COMPONENTS OF SENSORY TRANSDUCTION SYSTEM"/>
    <property type="match status" value="1"/>
</dbReference>
<dbReference type="PANTHER" id="PTHR45138:SF9">
    <property type="entry name" value="DIGUANYLATE CYCLASE DGCM-RELATED"/>
    <property type="match status" value="1"/>
</dbReference>
<dbReference type="InterPro" id="IPR029787">
    <property type="entry name" value="Nucleotide_cyclase"/>
</dbReference>
<protein>
    <recommendedName>
        <fullName evidence="2">diguanylate cyclase</fullName>
        <ecNumber evidence="2">2.7.7.65</ecNumber>
    </recommendedName>
</protein>
<dbReference type="Gene3D" id="3.40.50.2300">
    <property type="match status" value="1"/>
</dbReference>
<evidence type="ECO:0000256" key="4">
    <source>
        <dbReference type="PROSITE-ProRule" id="PRU00169"/>
    </source>
</evidence>
<dbReference type="AlphaFoldDB" id="A0A501WME0"/>
<dbReference type="Pfam" id="PF00072">
    <property type="entry name" value="Response_reg"/>
    <property type="match status" value="1"/>
</dbReference>
<sequence>MHQIGIKPPRILVVDDDSIVIKILHEVLKGIGAIQFAMNAEQAFRVINTSRPDIILLDMELPDSSGLDICLRLKQSPETTNIPILFITGIKDDNFEEIVFDAGAADYITKPFNPKVVAARVRTHLGYHKAISLLDEKAHTDFLTGLGNRRLFNDRLNDILHHAKSLNNTVSVIMADIDEFKKYNDHFGHMLGDECIRKVAYTIAESFSAPDMVCARYGGEEFAIILPNKDHRQTEPMIEAMMQSIRELNLMHAPEAAHSTITVSIGYSSISYACVNELYELDDWVIVKVADLALYEAKRLGRDRYTYRDIRTQG</sequence>
<comment type="caution">
    <text evidence="7">The sequence shown here is derived from an EMBL/GenBank/DDBJ whole genome shotgun (WGS) entry which is preliminary data.</text>
</comment>
<dbReference type="InterPro" id="IPR011006">
    <property type="entry name" value="CheY-like_superfamily"/>
</dbReference>
<feature type="domain" description="Response regulatory" evidence="5">
    <location>
        <begin position="10"/>
        <end position="125"/>
    </location>
</feature>
<dbReference type="SMART" id="SM00448">
    <property type="entry name" value="REC"/>
    <property type="match status" value="1"/>
</dbReference>
<dbReference type="RefSeq" id="WP_140590020.1">
    <property type="nucleotide sequence ID" value="NZ_VFRR01000032.1"/>
</dbReference>